<gene>
    <name evidence="3" type="ORF">KUCA_T00002867001</name>
</gene>
<dbReference type="STRING" id="1382522.W6MP76"/>
<reference evidence="3" key="2">
    <citation type="submission" date="2014-02" db="EMBL/GenBank/DDBJ databases">
        <title>Complete DNA sequence of /Kuraishia capsulata/ illustrates novel genomic features among budding yeasts (/Saccharomycotina/).</title>
        <authorList>
            <person name="Morales L."/>
            <person name="Noel B."/>
            <person name="Porcel B."/>
            <person name="Marcet-Houben M."/>
            <person name="Hullo M-F."/>
            <person name="Sacerdot C."/>
            <person name="Tekaia F."/>
            <person name="Leh-Louis V."/>
            <person name="Despons L."/>
            <person name="Khanna V."/>
            <person name="Aury J-M."/>
            <person name="Barbe V."/>
            <person name="Couloux A."/>
            <person name="Labadie K."/>
            <person name="Pelletier E."/>
            <person name="Souciet J-L."/>
            <person name="Boekhout T."/>
            <person name="Gabaldon T."/>
            <person name="Wincker P."/>
            <person name="Dujon B."/>
        </authorList>
    </citation>
    <scope>NUCLEOTIDE SEQUENCE</scope>
    <source>
        <strain evidence="3">CBS 1993</strain>
    </source>
</reference>
<dbReference type="HOGENOM" id="CLU_027153_0_0_1"/>
<evidence type="ECO:0000256" key="1">
    <source>
        <dbReference type="SAM" id="MobiDB-lite"/>
    </source>
</evidence>
<proteinExistence type="predicted"/>
<dbReference type="RefSeq" id="XP_022458888.1">
    <property type="nucleotide sequence ID" value="XM_022603155.1"/>
</dbReference>
<feature type="compositionally biased region" description="Polar residues" evidence="1">
    <location>
        <begin position="229"/>
        <end position="242"/>
    </location>
</feature>
<sequence length="431" mass="47858">MSGQYQFPPSSPNLGAEGIYVKEALTAIPEPVMQFATPNPSSSGVRSSSPIRNVLESPVNTPTRSCKVKIVDPLDSVHHLRLPSDGSVVYLGRSSKSCNFPLSQHNKRISRVHLKIRMLKEQRVELRCVGWNGVNVSIPQKVNVKLQEEGQDDYIIEPSRIIAKENRLTNFYILKDESIVMPLIEGVLMDLSGELVLLEYEDKADLTDDEHDIFVSKRSSTPIVEKATETIQTGSAAETTKTSVASPTVSSMAPPMASPSAPPTPLKALSSNELNRSPSTKKKPRISGPTNKRHKAEGLYDNISQQEVDKILAPIADIDQVENVLVNHLAFSRLSSTPLSTIKSISHSTENLNDEQLRVLLMRYVECVGVIYRIGKDAAGKPLDEEYYYIPEKDTNLDRTQLVANLKGESGGLRSCRKTHKQYFWRKPAKK</sequence>
<dbReference type="AlphaFoldDB" id="W6MP76"/>
<feature type="region of interest" description="Disordered" evidence="1">
    <location>
        <begin position="35"/>
        <end position="58"/>
    </location>
</feature>
<keyword evidence="4" id="KW-1185">Reference proteome</keyword>
<protein>
    <recommendedName>
        <fullName evidence="2">FHA domain-containing protein</fullName>
    </recommendedName>
</protein>
<dbReference type="PROSITE" id="PS50006">
    <property type="entry name" value="FHA_DOMAIN"/>
    <property type="match status" value="1"/>
</dbReference>
<feature type="compositionally biased region" description="Pro residues" evidence="1">
    <location>
        <begin position="256"/>
        <end position="265"/>
    </location>
</feature>
<dbReference type="OrthoDB" id="5348546at2759"/>
<dbReference type="EMBL" id="HG793127">
    <property type="protein sequence ID" value="CDK26892.1"/>
    <property type="molecule type" value="Genomic_DNA"/>
</dbReference>
<feature type="compositionally biased region" description="Basic residues" evidence="1">
    <location>
        <begin position="279"/>
        <end position="295"/>
    </location>
</feature>
<feature type="region of interest" description="Disordered" evidence="1">
    <location>
        <begin position="228"/>
        <end position="300"/>
    </location>
</feature>
<feature type="compositionally biased region" description="Polar residues" evidence="1">
    <location>
        <begin position="269"/>
        <end position="278"/>
    </location>
</feature>
<dbReference type="GeneID" id="34520276"/>
<dbReference type="InterPro" id="IPR008984">
    <property type="entry name" value="SMAD_FHA_dom_sf"/>
</dbReference>
<evidence type="ECO:0000313" key="4">
    <source>
        <dbReference type="Proteomes" id="UP000019384"/>
    </source>
</evidence>
<organism evidence="3 4">
    <name type="scientific">Kuraishia capsulata CBS 1993</name>
    <dbReference type="NCBI Taxonomy" id="1382522"/>
    <lineage>
        <taxon>Eukaryota</taxon>
        <taxon>Fungi</taxon>
        <taxon>Dikarya</taxon>
        <taxon>Ascomycota</taxon>
        <taxon>Saccharomycotina</taxon>
        <taxon>Pichiomycetes</taxon>
        <taxon>Pichiales</taxon>
        <taxon>Pichiaceae</taxon>
        <taxon>Kuraishia</taxon>
    </lineage>
</organism>
<accession>W6MP76</accession>
<reference evidence="3" key="1">
    <citation type="submission" date="2013-12" db="EMBL/GenBank/DDBJ databases">
        <authorList>
            <person name="Genoscope - CEA"/>
        </authorList>
    </citation>
    <scope>NUCLEOTIDE SEQUENCE</scope>
    <source>
        <strain evidence="3">CBS 1993</strain>
    </source>
</reference>
<feature type="compositionally biased region" description="Low complexity" evidence="1">
    <location>
        <begin position="243"/>
        <end position="255"/>
    </location>
</feature>
<dbReference type="SUPFAM" id="SSF49879">
    <property type="entry name" value="SMAD/FHA domain"/>
    <property type="match status" value="1"/>
</dbReference>
<feature type="domain" description="FHA" evidence="2">
    <location>
        <begin position="89"/>
        <end position="137"/>
    </location>
</feature>
<name>W6MP76_9ASCO</name>
<dbReference type="CDD" id="cd22699">
    <property type="entry name" value="FHA_PLM2-like"/>
    <property type="match status" value="1"/>
</dbReference>
<dbReference type="Proteomes" id="UP000019384">
    <property type="component" value="Unassembled WGS sequence"/>
</dbReference>
<dbReference type="InterPro" id="IPR000253">
    <property type="entry name" value="FHA_dom"/>
</dbReference>
<evidence type="ECO:0000313" key="3">
    <source>
        <dbReference type="EMBL" id="CDK26892.1"/>
    </source>
</evidence>
<evidence type="ECO:0000259" key="2">
    <source>
        <dbReference type="PROSITE" id="PS50006"/>
    </source>
</evidence>